<evidence type="ECO:0000313" key="2">
    <source>
        <dbReference type="Proteomes" id="UP001419268"/>
    </source>
</evidence>
<proteinExistence type="predicted"/>
<gene>
    <name evidence="1" type="ORF">Scep_011549</name>
</gene>
<reference evidence="1 2" key="1">
    <citation type="submission" date="2024-01" db="EMBL/GenBank/DDBJ databases">
        <title>Genome assemblies of Stephania.</title>
        <authorList>
            <person name="Yang L."/>
        </authorList>
    </citation>
    <scope>NUCLEOTIDE SEQUENCE [LARGE SCALE GENOMIC DNA]</scope>
    <source>
        <strain evidence="1">JXDWG</strain>
        <tissue evidence="1">Leaf</tissue>
    </source>
</reference>
<organism evidence="1 2">
    <name type="scientific">Stephania cephalantha</name>
    <dbReference type="NCBI Taxonomy" id="152367"/>
    <lineage>
        <taxon>Eukaryota</taxon>
        <taxon>Viridiplantae</taxon>
        <taxon>Streptophyta</taxon>
        <taxon>Embryophyta</taxon>
        <taxon>Tracheophyta</taxon>
        <taxon>Spermatophyta</taxon>
        <taxon>Magnoliopsida</taxon>
        <taxon>Ranunculales</taxon>
        <taxon>Menispermaceae</taxon>
        <taxon>Menispermoideae</taxon>
        <taxon>Cissampelideae</taxon>
        <taxon>Stephania</taxon>
    </lineage>
</organism>
<dbReference type="EMBL" id="JBBNAG010000005">
    <property type="protein sequence ID" value="KAK9132021.1"/>
    <property type="molecule type" value="Genomic_DNA"/>
</dbReference>
<dbReference type="Proteomes" id="UP001419268">
    <property type="component" value="Unassembled WGS sequence"/>
</dbReference>
<comment type="caution">
    <text evidence="1">The sequence shown here is derived from an EMBL/GenBank/DDBJ whole genome shotgun (WGS) entry which is preliminary data.</text>
</comment>
<accession>A0AAP0JDA1</accession>
<keyword evidence="2" id="KW-1185">Reference proteome</keyword>
<dbReference type="AlphaFoldDB" id="A0AAP0JDA1"/>
<sequence>MVHFCYPFVIHEQMTFQFASSDHHETNQLIPELQSSLIVKPKARLGTSKRNIWCCTLYFCSS</sequence>
<protein>
    <submittedName>
        <fullName evidence="1">Uncharacterized protein</fullName>
    </submittedName>
</protein>
<evidence type="ECO:0000313" key="1">
    <source>
        <dbReference type="EMBL" id="KAK9132021.1"/>
    </source>
</evidence>
<name>A0AAP0JDA1_9MAGN</name>